<evidence type="ECO:0000256" key="1">
    <source>
        <dbReference type="SAM" id="MobiDB-lite"/>
    </source>
</evidence>
<gene>
    <name evidence="3" type="ORF">APX70_06320</name>
</gene>
<feature type="transmembrane region" description="Helical" evidence="2">
    <location>
        <begin position="529"/>
        <end position="554"/>
    </location>
</feature>
<feature type="transmembrane region" description="Helical" evidence="2">
    <location>
        <begin position="12"/>
        <end position="40"/>
    </location>
</feature>
<dbReference type="Pfam" id="PF00873">
    <property type="entry name" value="ACR_tran"/>
    <property type="match status" value="1"/>
</dbReference>
<dbReference type="SUPFAM" id="SSF82693">
    <property type="entry name" value="Multidrug efflux transporter AcrB pore domain, PN1, PN2, PC1 and PC2 subdomains"/>
    <property type="match status" value="1"/>
</dbReference>
<feature type="transmembrane region" description="Helical" evidence="2">
    <location>
        <begin position="504"/>
        <end position="523"/>
    </location>
</feature>
<name>A0A3M2WXH7_PSEYM</name>
<organism evidence="3 4">
    <name type="scientific">Pseudomonas syringae pv. maculicola</name>
    <dbReference type="NCBI Taxonomy" id="59511"/>
    <lineage>
        <taxon>Bacteria</taxon>
        <taxon>Pseudomonadati</taxon>
        <taxon>Pseudomonadota</taxon>
        <taxon>Gammaproteobacteria</taxon>
        <taxon>Pseudomonadales</taxon>
        <taxon>Pseudomonadaceae</taxon>
        <taxon>Pseudomonas</taxon>
    </lineage>
</organism>
<dbReference type="SUPFAM" id="SSF82866">
    <property type="entry name" value="Multidrug efflux transporter AcrB transmembrane domain"/>
    <property type="match status" value="1"/>
</dbReference>
<comment type="caution">
    <text evidence="3">The sequence shown here is derived from an EMBL/GenBank/DDBJ whole genome shotgun (WGS) entry which is preliminary data.</text>
</comment>
<evidence type="ECO:0008006" key="5">
    <source>
        <dbReference type="Google" id="ProtNLM"/>
    </source>
</evidence>
<accession>A0A3M2WXH7</accession>
<dbReference type="EMBL" id="RBNL01003197">
    <property type="protein sequence ID" value="RML56260.1"/>
    <property type="molecule type" value="Genomic_DNA"/>
</dbReference>
<keyword evidence="2" id="KW-1133">Transmembrane helix</keyword>
<dbReference type="InterPro" id="IPR001036">
    <property type="entry name" value="Acrflvin-R"/>
</dbReference>
<evidence type="ECO:0000313" key="3">
    <source>
        <dbReference type="EMBL" id="RML56260.1"/>
    </source>
</evidence>
<sequence length="580" mass="63858">MNNSSAGEYTFTLFAVIAVAMLVSWVVAVLFAPVIGVHILSANIKPKSEEPGRIGRAFNSSMLWAMRHRWLAIGITVGLFAASLFSMQFVQNQFFPSSDRPEILVDLNLPQNASINETRKVVDRFEASLKDDPDIERWSTYIGQGSVRFYLPLDQQLENPFYAQLVIVSKGLEERGALTARLQKRLRDDFVGIGSYVQALEMGPPVGRPLQYRVSGESIDKVRQHAIELATLLDHNPHVGEVIYDWNEPGKVLRIDINQDKARQLGLSSEDVAKLMNSVVSGSTVTQVRDDIYLINVVGRAEDAERGTPETLQNLQIVTPTGTSIPLLAFATVGYELEQPLVWRRDRKPTITVKGSVRDEIQPTDLVNQLKPEIDKFAAGLPVGYKVATGGTVEESSKAQGPIASVAPLMLFLMATFLMIQLHSVQKMFLVASVAPLGLIGVVLALIPTGTPLGFVAILGVLALIGIIIRNSVILVTQIDAYEKSGYLPWDAVVEATEHRRRPILLTAAAASLGMIPIAREVFWGPMAYAMIGGIIIATLLTLLFLPALYVAWYRIKEPSDEQRQEAEDKDEDENAQPAH</sequence>
<dbReference type="GO" id="GO:0005886">
    <property type="term" value="C:plasma membrane"/>
    <property type="evidence" value="ECO:0007669"/>
    <property type="project" value="TreeGrafter"/>
</dbReference>
<dbReference type="AlphaFoldDB" id="A0A3M2WXH7"/>
<feature type="transmembrane region" description="Helical" evidence="2">
    <location>
        <begin position="453"/>
        <end position="476"/>
    </location>
</feature>
<feature type="transmembrane region" description="Helical" evidence="2">
    <location>
        <begin position="403"/>
        <end position="422"/>
    </location>
</feature>
<proteinExistence type="predicted"/>
<keyword evidence="2" id="KW-0472">Membrane</keyword>
<feature type="transmembrane region" description="Helical" evidence="2">
    <location>
        <begin position="70"/>
        <end position="90"/>
    </location>
</feature>
<feature type="transmembrane region" description="Helical" evidence="2">
    <location>
        <begin position="429"/>
        <end position="447"/>
    </location>
</feature>
<dbReference type="SUPFAM" id="SSF82714">
    <property type="entry name" value="Multidrug efflux transporter AcrB TolC docking domain, DN and DC subdomains"/>
    <property type="match status" value="1"/>
</dbReference>
<dbReference type="Gene3D" id="3.30.2090.10">
    <property type="entry name" value="Multidrug efflux transporter AcrB TolC docking domain, DN and DC subdomains"/>
    <property type="match status" value="1"/>
</dbReference>
<dbReference type="GO" id="GO:0042910">
    <property type="term" value="F:xenobiotic transmembrane transporter activity"/>
    <property type="evidence" value="ECO:0007669"/>
    <property type="project" value="TreeGrafter"/>
</dbReference>
<protein>
    <recommendedName>
        <fullName evidence="5">AcrB/AcrD/AcrF family protein</fullName>
    </recommendedName>
</protein>
<dbReference type="PANTHER" id="PTHR32063:SF64">
    <property type="entry name" value="ACRB_ACRD_ACRF FAMILY PROTEIN"/>
    <property type="match status" value="1"/>
</dbReference>
<dbReference type="InterPro" id="IPR027463">
    <property type="entry name" value="AcrB_DN_DC_subdom"/>
</dbReference>
<dbReference type="Gene3D" id="3.30.70.1430">
    <property type="entry name" value="Multidrug efflux transporter AcrB pore domain"/>
    <property type="match status" value="1"/>
</dbReference>
<reference evidence="3 4" key="1">
    <citation type="submission" date="2018-08" db="EMBL/GenBank/DDBJ databases">
        <title>Recombination of ecologically and evolutionarily significant loci maintains genetic cohesion in the Pseudomonas syringae species complex.</title>
        <authorList>
            <person name="Dillon M."/>
            <person name="Thakur S."/>
            <person name="Almeida R.N.D."/>
            <person name="Weir B.S."/>
            <person name="Guttman D.S."/>
        </authorList>
    </citation>
    <scope>NUCLEOTIDE SEQUENCE [LARGE SCALE GENOMIC DNA]</scope>
    <source>
        <strain evidence="3 4">88_10</strain>
    </source>
</reference>
<feature type="compositionally biased region" description="Acidic residues" evidence="1">
    <location>
        <begin position="568"/>
        <end position="580"/>
    </location>
</feature>
<feature type="region of interest" description="Disordered" evidence="1">
    <location>
        <begin position="560"/>
        <end position="580"/>
    </location>
</feature>
<dbReference type="Gene3D" id="1.20.1640.10">
    <property type="entry name" value="Multidrug efflux transporter AcrB transmembrane domain"/>
    <property type="match status" value="2"/>
</dbReference>
<keyword evidence="2" id="KW-0812">Transmembrane</keyword>
<evidence type="ECO:0000313" key="4">
    <source>
        <dbReference type="Proteomes" id="UP000282378"/>
    </source>
</evidence>
<dbReference type="PANTHER" id="PTHR32063">
    <property type="match status" value="1"/>
</dbReference>
<evidence type="ECO:0000256" key="2">
    <source>
        <dbReference type="SAM" id="Phobius"/>
    </source>
</evidence>
<dbReference type="Gene3D" id="3.30.70.1440">
    <property type="entry name" value="Multidrug efflux transporter AcrB pore domain"/>
    <property type="match status" value="1"/>
</dbReference>
<dbReference type="Proteomes" id="UP000282378">
    <property type="component" value="Unassembled WGS sequence"/>
</dbReference>